<evidence type="ECO:0000313" key="1">
    <source>
        <dbReference type="EMBL" id="CBL17845.1"/>
    </source>
</evidence>
<accession>D4LE00</accession>
<organism evidence="1 2">
    <name type="scientific">Ruminococcus champanellensis (strain DSM 18848 / JCM 17042 / KCTC 15320 / 18P13)</name>
    <dbReference type="NCBI Taxonomy" id="213810"/>
    <lineage>
        <taxon>Bacteria</taxon>
        <taxon>Bacillati</taxon>
        <taxon>Bacillota</taxon>
        <taxon>Clostridia</taxon>
        <taxon>Eubacteriales</taxon>
        <taxon>Oscillospiraceae</taxon>
        <taxon>Ruminococcus</taxon>
    </lineage>
</organism>
<dbReference type="OrthoDB" id="2084903at2"/>
<dbReference type="GeneID" id="83156471"/>
<evidence type="ECO:0000313" key="2">
    <source>
        <dbReference type="Proteomes" id="UP000007054"/>
    </source>
</evidence>
<keyword evidence="2" id="KW-1185">Reference proteome</keyword>
<dbReference type="AlphaFoldDB" id="D4LE00"/>
<dbReference type="BioCyc" id="RCHA213810:RUM_RS08685-MONOMER"/>
<dbReference type="RefSeq" id="WP_015558751.1">
    <property type="nucleotide sequence ID" value="NC_021039.1"/>
</dbReference>
<protein>
    <submittedName>
        <fullName evidence="1">Uncharacterized protein</fullName>
    </submittedName>
</protein>
<sequence length="79" mass="8894">MTQYDYTIYKDNSPQKFKEACTKISRAFPQAKKSKLLVDVDGSTIQAFTADGHSIRVYDDYEIGAVFVTSDVNLDSIFS</sequence>
<dbReference type="Proteomes" id="UP000007054">
    <property type="component" value="Chromosome"/>
</dbReference>
<dbReference type="EMBL" id="FP929052">
    <property type="protein sequence ID" value="CBL17845.1"/>
    <property type="molecule type" value="Genomic_DNA"/>
</dbReference>
<gene>
    <name evidence="1" type="ordered locus">RUM_17890</name>
</gene>
<dbReference type="HOGENOM" id="CLU_189989_0_0_9"/>
<dbReference type="KEGG" id="rch:RUM_17890"/>
<reference evidence="1" key="1">
    <citation type="submission" date="2010-03" db="EMBL/GenBank/DDBJ databases">
        <title>The genome sequence of Ruminococcus sp. 18P13.</title>
        <authorList>
            <consortium name="metaHIT consortium -- http://www.metahit.eu/"/>
            <person name="Pajon A."/>
            <person name="Turner K."/>
            <person name="Parkhill J."/>
            <person name="Bernalier A."/>
        </authorList>
    </citation>
    <scope>NUCLEOTIDE SEQUENCE [LARGE SCALE GENOMIC DNA]</scope>
    <source>
        <strain evidence="1">Type strain: 18P13</strain>
    </source>
</reference>
<name>D4LE00_RUMC1</name>
<dbReference type="STRING" id="213810.RUM_17890"/>
<reference evidence="1" key="2">
    <citation type="submission" date="2010-03" db="EMBL/GenBank/DDBJ databases">
        <authorList>
            <person name="Pajon A."/>
        </authorList>
    </citation>
    <scope>NUCLEOTIDE SEQUENCE</scope>
    <source>
        <strain evidence="1">Type strain: 18P13</strain>
    </source>
</reference>
<proteinExistence type="predicted"/>